<proteinExistence type="predicted"/>
<accession>A0A0P1F0M3</accession>
<evidence type="ECO:0000313" key="3">
    <source>
        <dbReference type="Proteomes" id="UP000051298"/>
    </source>
</evidence>
<gene>
    <name evidence="2" type="ORF">THS5294_02413</name>
</gene>
<name>A0A0P1F0M3_9RHOB</name>
<organism evidence="2 3">
    <name type="scientific">Thalassobacter stenotrophicus</name>
    <dbReference type="NCBI Taxonomy" id="266809"/>
    <lineage>
        <taxon>Bacteria</taxon>
        <taxon>Pseudomonadati</taxon>
        <taxon>Pseudomonadota</taxon>
        <taxon>Alphaproteobacteria</taxon>
        <taxon>Rhodobacterales</taxon>
        <taxon>Roseobacteraceae</taxon>
        <taxon>Thalassobacter</taxon>
    </lineage>
</organism>
<evidence type="ECO:0000313" key="2">
    <source>
        <dbReference type="EMBL" id="CUH61112.1"/>
    </source>
</evidence>
<dbReference type="InterPro" id="IPR028992">
    <property type="entry name" value="Hedgehog/Intein_dom"/>
</dbReference>
<evidence type="ECO:0000259" key="1">
    <source>
        <dbReference type="Pfam" id="PF13403"/>
    </source>
</evidence>
<dbReference type="Pfam" id="PF13403">
    <property type="entry name" value="Hint_2"/>
    <property type="match status" value="1"/>
</dbReference>
<dbReference type="RefSeq" id="WP_072936646.1">
    <property type="nucleotide sequence ID" value="NZ_CYRX01000031.1"/>
</dbReference>
<reference evidence="2 3" key="1">
    <citation type="submission" date="2015-09" db="EMBL/GenBank/DDBJ databases">
        <authorList>
            <consortium name="Swine Surveillance"/>
        </authorList>
    </citation>
    <scope>NUCLEOTIDE SEQUENCE [LARGE SCALE GENOMIC DNA]</scope>
    <source>
        <strain evidence="2 3">CECT 5294</strain>
    </source>
</reference>
<sequence length="155" mass="17042">MTHMSLVHGVTADTKILTCSGEKPAARLKTSDRIITRDNGVLPLVATITRTPNMHQQMVHIPANAFGVGRPVCDMQVLPDQPIVVRDWRAMMLYGRKQARVAASRLIDGTIVRDCVRDAEKMVALHFTTPSVIYANGLELLSAGMCLDPIPNRPD</sequence>
<protein>
    <recommendedName>
        <fullName evidence="1">Hedgehog/Intein (Hint) domain-containing protein</fullName>
    </recommendedName>
</protein>
<dbReference type="EMBL" id="CYRX01000031">
    <property type="protein sequence ID" value="CUH61112.1"/>
    <property type="molecule type" value="Genomic_DNA"/>
</dbReference>
<feature type="domain" description="Hedgehog/Intein (Hint)" evidence="1">
    <location>
        <begin position="11"/>
        <end position="139"/>
    </location>
</feature>
<dbReference type="Proteomes" id="UP000051298">
    <property type="component" value="Unassembled WGS sequence"/>
</dbReference>
<dbReference type="AlphaFoldDB" id="A0A0P1F0M3"/>